<dbReference type="InterPro" id="IPR003115">
    <property type="entry name" value="ParB_N"/>
</dbReference>
<protein>
    <submittedName>
        <fullName evidence="6">ParB-like protein</fullName>
    </submittedName>
</protein>
<dbReference type="GO" id="GO:0045881">
    <property type="term" value="P:positive regulation of sporulation resulting in formation of a cellular spore"/>
    <property type="evidence" value="ECO:0007669"/>
    <property type="project" value="TreeGrafter"/>
</dbReference>
<accession>E6MIL5</accession>
<feature type="domain" description="ParB-like N-terminal" evidence="5">
    <location>
        <begin position="47"/>
        <end position="136"/>
    </location>
</feature>
<dbReference type="NCBIfam" id="TIGR00180">
    <property type="entry name" value="parB_part"/>
    <property type="match status" value="1"/>
</dbReference>
<comment type="similarity">
    <text evidence="2">Belongs to the ParB family.</text>
</comment>
<dbReference type="InterPro" id="IPR050336">
    <property type="entry name" value="Chromosome_partition/occlusion"/>
</dbReference>
<dbReference type="InterPro" id="IPR036086">
    <property type="entry name" value="ParB/Sulfiredoxin_sf"/>
</dbReference>
<gene>
    <name evidence="6" type="ORF">HMP0721_1850</name>
</gene>
<comment type="caution">
    <text evidence="6">The sequence shown here is derived from an EMBL/GenBank/DDBJ whole genome shotgun (WGS) entry which is preliminary data.</text>
</comment>
<keyword evidence="4" id="KW-0238">DNA-binding</keyword>
<dbReference type="GO" id="GO:0005694">
    <property type="term" value="C:chromosome"/>
    <property type="evidence" value="ECO:0007669"/>
    <property type="project" value="TreeGrafter"/>
</dbReference>
<comment type="subcellular location">
    <subcellularLocation>
        <location evidence="1">Cytoplasm</location>
        <location evidence="1">Nucleoid</location>
    </subcellularLocation>
</comment>
<name>E6MIL5_9FIRM</name>
<organism evidence="6 7">
    <name type="scientific">Pseudoramibacter alactolyticus ATCC 23263</name>
    <dbReference type="NCBI Taxonomy" id="887929"/>
    <lineage>
        <taxon>Bacteria</taxon>
        <taxon>Bacillati</taxon>
        <taxon>Bacillota</taxon>
        <taxon>Clostridia</taxon>
        <taxon>Eubacteriales</taxon>
        <taxon>Eubacteriaceae</taxon>
        <taxon>Pseudoramibacter</taxon>
    </lineage>
</organism>
<dbReference type="GO" id="GO:0007059">
    <property type="term" value="P:chromosome segregation"/>
    <property type="evidence" value="ECO:0007669"/>
    <property type="project" value="UniProtKB-KW"/>
</dbReference>
<dbReference type="GO" id="GO:0003677">
    <property type="term" value="F:DNA binding"/>
    <property type="evidence" value="ECO:0007669"/>
    <property type="project" value="UniProtKB-KW"/>
</dbReference>
<evidence type="ECO:0000256" key="3">
    <source>
        <dbReference type="ARBA" id="ARBA00022829"/>
    </source>
</evidence>
<dbReference type="SMART" id="SM00470">
    <property type="entry name" value="ParB"/>
    <property type="match status" value="1"/>
</dbReference>
<dbReference type="Proteomes" id="UP000004754">
    <property type="component" value="Unassembled WGS sequence"/>
</dbReference>
<keyword evidence="3" id="KW-0159">Chromosome partition</keyword>
<reference evidence="6 7" key="1">
    <citation type="submission" date="2010-12" db="EMBL/GenBank/DDBJ databases">
        <authorList>
            <person name="Muzny D."/>
            <person name="Qin X."/>
            <person name="Deng J."/>
            <person name="Jiang H."/>
            <person name="Liu Y."/>
            <person name="Qu J."/>
            <person name="Song X.-Z."/>
            <person name="Zhang L."/>
            <person name="Thornton R."/>
            <person name="Coyle M."/>
            <person name="Francisco L."/>
            <person name="Jackson L."/>
            <person name="Javaid M."/>
            <person name="Korchina V."/>
            <person name="Kovar C."/>
            <person name="Mata R."/>
            <person name="Mathew T."/>
            <person name="Ngo R."/>
            <person name="Nguyen L."/>
            <person name="Nguyen N."/>
            <person name="Okwuonu G."/>
            <person name="Ongeri F."/>
            <person name="Pham C."/>
            <person name="Simmons D."/>
            <person name="Wilczek-Boney K."/>
            <person name="Hale W."/>
            <person name="Jakkamsetti A."/>
            <person name="Pham P."/>
            <person name="Ruth R."/>
            <person name="San Lucas F."/>
            <person name="Warren J."/>
            <person name="Zhang J."/>
            <person name="Zhao Z."/>
            <person name="Zhou C."/>
            <person name="Zhu D."/>
            <person name="Lee S."/>
            <person name="Bess C."/>
            <person name="Blankenburg K."/>
            <person name="Forbes L."/>
            <person name="Fu Q."/>
            <person name="Gubbala S."/>
            <person name="Hirani K."/>
            <person name="Jayaseelan J.C."/>
            <person name="Lara F."/>
            <person name="Munidasa M."/>
            <person name="Palculict T."/>
            <person name="Patil S."/>
            <person name="Pu L.-L."/>
            <person name="Saada N."/>
            <person name="Tang L."/>
            <person name="Weissenberger G."/>
            <person name="Zhu Y."/>
            <person name="Hemphill L."/>
            <person name="Shang Y."/>
            <person name="Youmans B."/>
            <person name="Ayvaz T."/>
            <person name="Ross M."/>
            <person name="Santibanez J."/>
            <person name="Aqrawi P."/>
            <person name="Gross S."/>
            <person name="Joshi V."/>
            <person name="Fowler G."/>
            <person name="Nazareth L."/>
            <person name="Reid J."/>
            <person name="Worley K."/>
            <person name="Petrosino J."/>
            <person name="Highlander S."/>
            <person name="Gibbs R."/>
        </authorList>
    </citation>
    <scope>NUCLEOTIDE SEQUENCE [LARGE SCALE GENOMIC DNA]</scope>
    <source>
        <strain evidence="6 7">ATCC 23263</strain>
    </source>
</reference>
<dbReference type="STRING" id="887929.HMP0721_1850"/>
<dbReference type="RefSeq" id="WP_006599272.1">
    <property type="nucleotide sequence ID" value="NZ_GL622359.1"/>
</dbReference>
<evidence type="ECO:0000256" key="4">
    <source>
        <dbReference type="ARBA" id="ARBA00023125"/>
    </source>
</evidence>
<dbReference type="Pfam" id="PF02195">
    <property type="entry name" value="ParB_N"/>
    <property type="match status" value="1"/>
</dbReference>
<dbReference type="EMBL" id="AEQN01000023">
    <property type="protein sequence ID" value="EFV01111.1"/>
    <property type="molecule type" value="Genomic_DNA"/>
</dbReference>
<dbReference type="InterPro" id="IPR004437">
    <property type="entry name" value="ParB/RepB/Spo0J"/>
</dbReference>
<dbReference type="SUPFAM" id="SSF110849">
    <property type="entry name" value="ParB/Sulfiredoxin"/>
    <property type="match status" value="1"/>
</dbReference>
<sequence length="300" mass="33716">MATRKHKGLGKGLAALISEDVHFDDSGDIIAGDQAGSEAPAPDQLVFEVAIDKIRPSKGQPRKQFDKQALEELSVSIREHGILQPLVVKPEDKGYSIIAGERRWRASRIAGLKQVPVIVRDLPARDVIEIALIENVQREDLNPIEEAMAYEHLTKAYHLTQGEIGIRIGKSRTAVTNTMRLLKLPESVREMVLEDLLSSGHARALLGLEDPRQMAVLAKEIVQKKYSVRETEKKVQALKNPKKPRPKIERDPYIVDVEDHLRDQFKTGVRIIPQGKKGKGKIELAYYSLEDLNRILDLLK</sequence>
<dbReference type="FunFam" id="1.10.10.2830:FF:000001">
    <property type="entry name" value="Chromosome partitioning protein ParB"/>
    <property type="match status" value="1"/>
</dbReference>
<dbReference type="InterPro" id="IPR057240">
    <property type="entry name" value="ParB_dimer_C"/>
</dbReference>
<evidence type="ECO:0000256" key="2">
    <source>
        <dbReference type="ARBA" id="ARBA00006295"/>
    </source>
</evidence>
<evidence type="ECO:0000259" key="5">
    <source>
        <dbReference type="SMART" id="SM00470"/>
    </source>
</evidence>
<dbReference type="InterPro" id="IPR041468">
    <property type="entry name" value="HTH_ParB/Spo0J"/>
</dbReference>
<dbReference type="PANTHER" id="PTHR33375">
    <property type="entry name" value="CHROMOSOME-PARTITIONING PROTEIN PARB-RELATED"/>
    <property type="match status" value="1"/>
</dbReference>
<dbReference type="Pfam" id="PF17762">
    <property type="entry name" value="HTH_ParB"/>
    <property type="match status" value="1"/>
</dbReference>
<keyword evidence="7" id="KW-1185">Reference proteome</keyword>
<dbReference type="eggNOG" id="COG1475">
    <property type="taxonomic scope" value="Bacteria"/>
</dbReference>
<evidence type="ECO:0000256" key="1">
    <source>
        <dbReference type="ARBA" id="ARBA00004453"/>
    </source>
</evidence>
<dbReference type="SUPFAM" id="SSF109709">
    <property type="entry name" value="KorB DNA-binding domain-like"/>
    <property type="match status" value="1"/>
</dbReference>
<dbReference type="GO" id="GO:0009295">
    <property type="term" value="C:nucleoid"/>
    <property type="evidence" value="ECO:0007669"/>
    <property type="project" value="UniProtKB-SubCell"/>
</dbReference>
<evidence type="ECO:0000313" key="6">
    <source>
        <dbReference type="EMBL" id="EFV01111.1"/>
    </source>
</evidence>
<dbReference type="Gene3D" id="3.90.1530.30">
    <property type="match status" value="1"/>
</dbReference>
<dbReference type="AlphaFoldDB" id="E6MIL5"/>
<dbReference type="Gene3D" id="1.10.10.2830">
    <property type="match status" value="1"/>
</dbReference>
<proteinExistence type="inferred from homology"/>
<dbReference type="CDD" id="cd16393">
    <property type="entry name" value="SPO0J_N"/>
    <property type="match status" value="1"/>
</dbReference>
<dbReference type="HOGENOM" id="CLU_023853_0_0_9"/>
<dbReference type="Pfam" id="PF23552">
    <property type="entry name" value="ParB_C"/>
    <property type="match status" value="1"/>
</dbReference>
<evidence type="ECO:0000313" key="7">
    <source>
        <dbReference type="Proteomes" id="UP000004754"/>
    </source>
</evidence>
<dbReference type="OrthoDB" id="9802051at2"/>
<dbReference type="PANTHER" id="PTHR33375:SF1">
    <property type="entry name" value="CHROMOSOME-PARTITIONING PROTEIN PARB-RELATED"/>
    <property type="match status" value="1"/>
</dbReference>
<dbReference type="FunFam" id="3.90.1530.30:FF:000001">
    <property type="entry name" value="Chromosome partitioning protein ParB"/>
    <property type="match status" value="1"/>
</dbReference>